<dbReference type="Proteomes" id="UP001596547">
    <property type="component" value="Unassembled WGS sequence"/>
</dbReference>
<dbReference type="RefSeq" id="WP_276302931.1">
    <property type="nucleotide sequence ID" value="NZ_CP119992.1"/>
</dbReference>
<comment type="caution">
    <text evidence="2">The sequence shown here is derived from an EMBL/GenBank/DDBJ whole genome shotgun (WGS) entry which is preliminary data.</text>
</comment>
<protein>
    <submittedName>
        <fullName evidence="2">Uncharacterized protein</fullName>
    </submittedName>
</protein>
<evidence type="ECO:0000256" key="1">
    <source>
        <dbReference type="SAM" id="MobiDB-lite"/>
    </source>
</evidence>
<proteinExistence type="predicted"/>
<sequence>MPPFDTALCRTLDTDHPLGQVPIGSASCPALAAAVSEADRLGTLAVTWRSLEARRRGQRSTGRAADDGFALDP</sequence>
<keyword evidence="3" id="KW-1185">Reference proteome</keyword>
<reference evidence="2 3" key="1">
    <citation type="journal article" date="2019" name="Int. J. Syst. Evol. Microbiol.">
        <title>The Global Catalogue of Microorganisms (GCM) 10K type strain sequencing project: providing services to taxonomists for standard genome sequencing and annotation.</title>
        <authorList>
            <consortium name="The Broad Institute Genomics Platform"/>
            <consortium name="The Broad Institute Genome Sequencing Center for Infectious Disease"/>
            <person name="Wu L."/>
            <person name="Ma J."/>
        </authorList>
    </citation>
    <scope>NUCLEOTIDE SEQUENCE [LARGE SCALE GENOMIC DNA]</scope>
    <source>
        <strain evidence="2 3">PSR21</strain>
    </source>
</reference>
<dbReference type="AlphaFoldDB" id="A0ABD6ACT6"/>
<evidence type="ECO:0000313" key="2">
    <source>
        <dbReference type="EMBL" id="MFC7317829.1"/>
    </source>
</evidence>
<dbReference type="EMBL" id="JBHTBF010000002">
    <property type="protein sequence ID" value="MFC7317829.1"/>
    <property type="molecule type" value="Genomic_DNA"/>
</dbReference>
<organism evidence="2 3">
    <name type="scientific">Halomarina halobia</name>
    <dbReference type="NCBI Taxonomy" id="3033386"/>
    <lineage>
        <taxon>Archaea</taxon>
        <taxon>Methanobacteriati</taxon>
        <taxon>Methanobacteriota</taxon>
        <taxon>Stenosarchaea group</taxon>
        <taxon>Halobacteria</taxon>
        <taxon>Halobacteriales</taxon>
        <taxon>Natronomonadaceae</taxon>
        <taxon>Halomarina</taxon>
    </lineage>
</organism>
<name>A0ABD6ACT6_9EURY</name>
<accession>A0ABD6ACT6</accession>
<dbReference type="Gene3D" id="3.20.20.70">
    <property type="entry name" value="Aldolase class I"/>
    <property type="match status" value="1"/>
</dbReference>
<dbReference type="GeneID" id="79315488"/>
<evidence type="ECO:0000313" key="3">
    <source>
        <dbReference type="Proteomes" id="UP001596547"/>
    </source>
</evidence>
<dbReference type="InterPro" id="IPR013785">
    <property type="entry name" value="Aldolase_TIM"/>
</dbReference>
<gene>
    <name evidence="2" type="ORF">ACFQPE_13670</name>
</gene>
<feature type="region of interest" description="Disordered" evidence="1">
    <location>
        <begin position="53"/>
        <end position="73"/>
    </location>
</feature>
<dbReference type="SUPFAM" id="SSF51412">
    <property type="entry name" value="Inosine monophosphate dehydrogenase (IMPDH)"/>
    <property type="match status" value="1"/>
</dbReference>